<dbReference type="EMBL" id="AECZ01000001">
    <property type="protein sequence ID" value="EFL53025.1"/>
    <property type="molecule type" value="Genomic_DNA"/>
</dbReference>
<accession>E1JR24</accession>
<keyword evidence="2" id="KW-1185">Reference proteome</keyword>
<dbReference type="STRING" id="596151.DesfrDRAFT_0073"/>
<protein>
    <submittedName>
        <fullName evidence="1">Uncharacterized protein</fullName>
    </submittedName>
</protein>
<dbReference type="AlphaFoldDB" id="E1JR24"/>
<organism evidence="1 2">
    <name type="scientific">Solidesulfovibrio fructosivorans JJ]</name>
    <dbReference type="NCBI Taxonomy" id="596151"/>
    <lineage>
        <taxon>Bacteria</taxon>
        <taxon>Pseudomonadati</taxon>
        <taxon>Thermodesulfobacteriota</taxon>
        <taxon>Desulfovibrionia</taxon>
        <taxon>Desulfovibrionales</taxon>
        <taxon>Desulfovibrionaceae</taxon>
        <taxon>Solidesulfovibrio</taxon>
    </lineage>
</organism>
<dbReference type="Proteomes" id="UP000006250">
    <property type="component" value="Unassembled WGS sequence"/>
</dbReference>
<comment type="caution">
    <text evidence="1">The sequence shown here is derived from an EMBL/GenBank/DDBJ whole genome shotgun (WGS) entry which is preliminary data.</text>
</comment>
<dbReference type="OrthoDB" id="983041at2"/>
<evidence type="ECO:0000313" key="1">
    <source>
        <dbReference type="EMBL" id="EFL53025.1"/>
    </source>
</evidence>
<gene>
    <name evidence="1" type="ORF">DesfrDRAFT_0073</name>
</gene>
<reference evidence="1 2" key="1">
    <citation type="submission" date="2010-08" db="EMBL/GenBank/DDBJ databases">
        <title>The draft genome of Desulfovibrio fructosovorans JJ.</title>
        <authorList>
            <consortium name="US DOE Joint Genome Institute (JGI-PGF)"/>
            <person name="Lucas S."/>
            <person name="Copeland A."/>
            <person name="Lapidus A."/>
            <person name="Cheng J.-F."/>
            <person name="Bruce D."/>
            <person name="Goodwin L."/>
            <person name="Pitluck S."/>
            <person name="Land M.L."/>
            <person name="Hauser L."/>
            <person name="Chang Y.-J."/>
            <person name="Jeffries C."/>
            <person name="Wall J.D."/>
            <person name="Stahl D.A."/>
            <person name="Arkin A.P."/>
            <person name="Dehal P."/>
            <person name="Stolyar S.M."/>
            <person name="Hazen T.C."/>
            <person name="Woyke T.J."/>
        </authorList>
    </citation>
    <scope>NUCLEOTIDE SEQUENCE [LARGE SCALE GENOMIC DNA]</scope>
    <source>
        <strain evidence="1 2">JJ</strain>
    </source>
</reference>
<proteinExistence type="predicted"/>
<dbReference type="eggNOG" id="ENOG5032MBC">
    <property type="taxonomic scope" value="Bacteria"/>
</dbReference>
<name>E1JR24_SOLFR</name>
<evidence type="ECO:0000313" key="2">
    <source>
        <dbReference type="Proteomes" id="UP000006250"/>
    </source>
</evidence>
<dbReference type="RefSeq" id="WP_005990018.1">
    <property type="nucleotide sequence ID" value="NZ_AECZ01000001.1"/>
</dbReference>
<sequence length="235" mass="25825">MPIPKATMPLLAEVLDERAKQIAIGFIPEHDDAAQRGELAQAAAAQILAAITRHSDELSVTPPPGFPGSAAVPWPAVNEYADKVPLRPVRRGYIVAITMLLAEVERLDRLRDAGEIEYCGGCGALVWKDEAVVDVEGVVLCPECAAGSEVAYANEPDIVARFLRERCDRDLEGHETASDLYTAFLAFCVEQGIDDEKALLNIRVFSLRLQELPWITKIQAFGAFHYKGVRLRREG</sequence>